<accession>A0A2R8BTQ3</accession>
<feature type="transmembrane region" description="Helical" evidence="1">
    <location>
        <begin position="12"/>
        <end position="45"/>
    </location>
</feature>
<dbReference type="RefSeq" id="WP_108893294.1">
    <property type="nucleotide sequence ID" value="NZ_ONZF01000002.1"/>
</dbReference>
<dbReference type="InterPro" id="IPR011990">
    <property type="entry name" value="TPR-like_helical_dom_sf"/>
</dbReference>
<keyword evidence="1" id="KW-0812">Transmembrane</keyword>
<name>A0A2R8BTQ3_9RHOB</name>
<sequence length="715" mass="78537">MKDTDKLIEGCAALVIGMTAAAIGSATLGAVAGPVGLLIAGGASIRAQLTSRCRDRPGKRVMAALTSDSELAPHIPEAAAIVGTLRNDLFRQIDTTSLVSLTWHKIPEEIAKPVLGSLDSTTSEGARRVVGLVLTETARVLTEDDEFRTALRDDRSLTTLREVVAVNQHVLVLLSELRELRSAVFDRAVEAGVPAAVVIRLARRISADVDDPYSAMEELARAVEIAERVEREGHTPSNHADFVDEVMARVAALARESRYADAGNEIDAALARDEEETRARRTKLFDRGIEVATLDRDPARVADLLVKKGDLEAGGRMSLESMNQKMREWGVDDHADKTRLELSVCVELGRVWKERASDVQEKVSALYSFGFASHILGGRLLDRFILKQAASAFREALDAGKSSLSTHDITVLRFQLAQTLAVMGEREGGDENFTEALSIFKSVQEEWCLDVLPIRWSEVEGSIAGVLFNMGTREEGTYLLRKSEVSFRKALAVLTHDKHPDVWCDFQMNLGNALSVIGIRENLSNYLVRAVEAYEATLRVRTRERVPGDWAILKTNMGASLTELGYRQLGLAGQRTLYRAVSELKDALTVNTLENIPMEHARSSMNLGLAFAAIAAREPGVKSLEDAMAAYRDALKVWRPENSPLDWANAFGLEAFALHGMARRKNDADLAASALKQLQKSVDFLLRFGNEYLGAKFASSIPTFQRLVTELQQVS</sequence>
<evidence type="ECO:0000313" key="3">
    <source>
        <dbReference type="Proteomes" id="UP000244912"/>
    </source>
</evidence>
<dbReference type="OrthoDB" id="433986at2"/>
<organism evidence="2 3">
    <name type="scientific">Palleronia abyssalis</name>
    <dbReference type="NCBI Taxonomy" id="1501240"/>
    <lineage>
        <taxon>Bacteria</taxon>
        <taxon>Pseudomonadati</taxon>
        <taxon>Pseudomonadota</taxon>
        <taxon>Alphaproteobacteria</taxon>
        <taxon>Rhodobacterales</taxon>
        <taxon>Roseobacteraceae</taxon>
        <taxon>Palleronia</taxon>
    </lineage>
</organism>
<dbReference type="AlphaFoldDB" id="A0A2R8BTQ3"/>
<reference evidence="2 3" key="1">
    <citation type="submission" date="2018-03" db="EMBL/GenBank/DDBJ databases">
        <authorList>
            <person name="Keele B.F."/>
        </authorList>
    </citation>
    <scope>NUCLEOTIDE SEQUENCE [LARGE SCALE GENOMIC DNA]</scope>
    <source>
        <strain evidence="2 3">CECT 8504</strain>
    </source>
</reference>
<gene>
    <name evidence="2" type="ORF">PAA8504_01277</name>
</gene>
<keyword evidence="3" id="KW-1185">Reference proteome</keyword>
<evidence type="ECO:0000256" key="1">
    <source>
        <dbReference type="SAM" id="Phobius"/>
    </source>
</evidence>
<evidence type="ECO:0000313" key="2">
    <source>
        <dbReference type="EMBL" id="SPJ23466.1"/>
    </source>
</evidence>
<proteinExistence type="predicted"/>
<keyword evidence="1" id="KW-0472">Membrane</keyword>
<protein>
    <submittedName>
        <fullName evidence="2">Uncharacterized protein</fullName>
    </submittedName>
</protein>
<dbReference type="Gene3D" id="1.25.40.10">
    <property type="entry name" value="Tetratricopeptide repeat domain"/>
    <property type="match status" value="1"/>
</dbReference>
<dbReference type="Proteomes" id="UP000244912">
    <property type="component" value="Unassembled WGS sequence"/>
</dbReference>
<dbReference type="EMBL" id="ONZF01000002">
    <property type="protein sequence ID" value="SPJ23466.1"/>
    <property type="molecule type" value="Genomic_DNA"/>
</dbReference>
<keyword evidence="1" id="KW-1133">Transmembrane helix</keyword>